<dbReference type="OrthoDB" id="9800103at2"/>
<accession>A0A560GJU3</accession>
<dbReference type="RefSeq" id="WP_145736711.1">
    <property type="nucleotide sequence ID" value="NZ_VITR01000029.1"/>
</dbReference>
<name>A0A560GJU3_9PROT</name>
<evidence type="ECO:0000313" key="1">
    <source>
        <dbReference type="EMBL" id="TWB33850.1"/>
    </source>
</evidence>
<proteinExistence type="predicted"/>
<sequence>MVNPSKSGNAELAHNTVSCDIPEGKIRHNSDTIMIIKEMYIEGYSMDRIARAINMSPSYISIVINWYFPEISKKHYSKWLEIKIDIEMLLRSGETIPSIANILGKKIGTVRQYVYRNIRGYGGTNNIDEEKIKLIGEMYASGKKYKEISKEAGISEYYIRNVIGQFYPNMRKYNPDSMKERLSEIQEMLRGGYSYKRIAEELGISEGNAHALIFRHFPASRRGPRGGKFVKK</sequence>
<dbReference type="AlphaFoldDB" id="A0A560GJU3"/>
<reference evidence="1 2" key="1">
    <citation type="submission" date="2019-06" db="EMBL/GenBank/DDBJ databases">
        <title>Genomic Encyclopedia of Type Strains, Phase IV (KMG-V): Genome sequencing to study the core and pangenomes of soil and plant-associated prokaryotes.</title>
        <authorList>
            <person name="Whitman W."/>
        </authorList>
    </citation>
    <scope>NUCLEOTIDE SEQUENCE [LARGE SCALE GENOMIC DNA]</scope>
    <source>
        <strain evidence="1 2">BR 11622</strain>
    </source>
</reference>
<evidence type="ECO:0000313" key="2">
    <source>
        <dbReference type="Proteomes" id="UP000315751"/>
    </source>
</evidence>
<comment type="caution">
    <text evidence="1">The sequence shown here is derived from an EMBL/GenBank/DDBJ whole genome shotgun (WGS) entry which is preliminary data.</text>
</comment>
<dbReference type="EMBL" id="VITR01000029">
    <property type="protein sequence ID" value="TWB33850.1"/>
    <property type="molecule type" value="Genomic_DNA"/>
</dbReference>
<dbReference type="Proteomes" id="UP000315751">
    <property type="component" value="Unassembled WGS sequence"/>
</dbReference>
<protein>
    <recommendedName>
        <fullName evidence="3">Homeodomain-like domain-containing protein</fullName>
    </recommendedName>
</protein>
<gene>
    <name evidence="1" type="ORF">FBZ90_12916</name>
</gene>
<keyword evidence="2" id="KW-1185">Reference proteome</keyword>
<evidence type="ECO:0008006" key="3">
    <source>
        <dbReference type="Google" id="ProtNLM"/>
    </source>
</evidence>
<organism evidence="1 2">
    <name type="scientific">Nitrospirillum amazonense</name>
    <dbReference type="NCBI Taxonomy" id="28077"/>
    <lineage>
        <taxon>Bacteria</taxon>
        <taxon>Pseudomonadati</taxon>
        <taxon>Pseudomonadota</taxon>
        <taxon>Alphaproteobacteria</taxon>
        <taxon>Rhodospirillales</taxon>
        <taxon>Azospirillaceae</taxon>
        <taxon>Nitrospirillum</taxon>
    </lineage>
</organism>